<reference evidence="2" key="2">
    <citation type="journal article" date="2023" name="Science">
        <title>Genomic signatures of disease resistance in endangered staghorn corals.</title>
        <authorList>
            <person name="Vollmer S.V."/>
            <person name="Selwyn J.D."/>
            <person name="Despard B.A."/>
            <person name="Roesel C.L."/>
        </authorList>
    </citation>
    <scope>NUCLEOTIDE SEQUENCE</scope>
    <source>
        <strain evidence="2">K2</strain>
    </source>
</reference>
<keyword evidence="3" id="KW-1185">Reference proteome</keyword>
<evidence type="ECO:0000256" key="1">
    <source>
        <dbReference type="SAM" id="MobiDB-lite"/>
    </source>
</evidence>
<dbReference type="AlphaFoldDB" id="A0AAD9Q4Y2"/>
<dbReference type="EMBL" id="JARQWQ010000066">
    <property type="protein sequence ID" value="KAK2554847.1"/>
    <property type="molecule type" value="Genomic_DNA"/>
</dbReference>
<feature type="region of interest" description="Disordered" evidence="1">
    <location>
        <begin position="1"/>
        <end position="24"/>
    </location>
</feature>
<protein>
    <submittedName>
        <fullName evidence="2">Uncharacterized protein</fullName>
    </submittedName>
</protein>
<organism evidence="2 3">
    <name type="scientific">Acropora cervicornis</name>
    <name type="common">Staghorn coral</name>
    <dbReference type="NCBI Taxonomy" id="6130"/>
    <lineage>
        <taxon>Eukaryota</taxon>
        <taxon>Metazoa</taxon>
        <taxon>Cnidaria</taxon>
        <taxon>Anthozoa</taxon>
        <taxon>Hexacorallia</taxon>
        <taxon>Scleractinia</taxon>
        <taxon>Astrocoeniina</taxon>
        <taxon>Acroporidae</taxon>
        <taxon>Acropora</taxon>
    </lineage>
</organism>
<gene>
    <name evidence="2" type="ORF">P5673_023491</name>
</gene>
<accession>A0AAD9Q4Y2</accession>
<dbReference type="Proteomes" id="UP001249851">
    <property type="component" value="Unassembled WGS sequence"/>
</dbReference>
<comment type="caution">
    <text evidence="2">The sequence shown here is derived from an EMBL/GenBank/DDBJ whole genome shotgun (WGS) entry which is preliminary data.</text>
</comment>
<evidence type="ECO:0000313" key="2">
    <source>
        <dbReference type="EMBL" id="KAK2554847.1"/>
    </source>
</evidence>
<proteinExistence type="predicted"/>
<evidence type="ECO:0000313" key="3">
    <source>
        <dbReference type="Proteomes" id="UP001249851"/>
    </source>
</evidence>
<name>A0AAD9Q4Y2_ACRCE</name>
<sequence>MDSRGSQPQRQEQPRTRRRTNWTEEMNSELLECKKKAKLMVEMKDPVVMVGGHRKGYMEVMNYEHLGFTRQNLQDQAAHLEKSLGNVTENVSSKVGRRRRNELESLMEGNQMCESTQVLENKIHCNIIVNTHTDHNANHDEMDLHSRHANQENPVGPDNSLLSEGALELIEKSTRLLGLQWNFGRLRENRKLRKKGKRNRTLLLQECKVILAVELVSHIEKKKSQQFTQDTKQVYAKFAAMCEDDVEHPRYRVVDKDGHHGNGECLDDIEAASSFWRSLWELSGTGNKDANWMKDIKEAIPSR</sequence>
<reference evidence="2" key="1">
    <citation type="journal article" date="2023" name="G3 (Bethesda)">
        <title>Whole genome assembly and annotation of the endangered Caribbean coral Acropora cervicornis.</title>
        <authorList>
            <person name="Selwyn J.D."/>
            <person name="Vollmer S.V."/>
        </authorList>
    </citation>
    <scope>NUCLEOTIDE SEQUENCE</scope>
    <source>
        <strain evidence="2">K2</strain>
    </source>
</reference>
<feature type="non-terminal residue" evidence="2">
    <location>
        <position position="303"/>
    </location>
</feature>